<dbReference type="EMBL" id="JAUHHV010000001">
    <property type="protein sequence ID" value="KAK1441301.1"/>
    <property type="molecule type" value="Genomic_DNA"/>
</dbReference>
<feature type="compositionally biased region" description="Polar residues" evidence="1">
    <location>
        <begin position="198"/>
        <end position="213"/>
    </location>
</feature>
<name>A0AAD8PCR5_TARER</name>
<protein>
    <recommendedName>
        <fullName evidence="4">Replication factor A C-terminal domain-containing protein</fullName>
    </recommendedName>
</protein>
<gene>
    <name evidence="2" type="ORF">QVD17_07148</name>
</gene>
<sequence length="227" mass="25474">MASARVAWHATTTSPPPDHIVSRSQGGQAGRVAWLAPWLRLKLRVRVPVRSTLIEHNNINLIRNIDLTHDDLTMKLRIVCLWKLPDHINKNEVYSIEMILMDEEVKPLILIDEKPTSLAELDEPMIYRCTKCLIQMRVQDHTGVVSLTLFDREAKKQLNVSAKDLIGNSQSNDVIQMSSTSSRLKRNLSDAYDVDPPTANSTTKLPCSSVSSGQADGIKLLLPELEM</sequence>
<dbReference type="AlphaFoldDB" id="A0AAD8PCR5"/>
<evidence type="ECO:0000313" key="3">
    <source>
        <dbReference type="Proteomes" id="UP001229421"/>
    </source>
</evidence>
<accession>A0AAD8PCR5</accession>
<dbReference type="InterPro" id="IPR012340">
    <property type="entry name" value="NA-bd_OB-fold"/>
</dbReference>
<reference evidence="2" key="1">
    <citation type="journal article" date="2023" name="bioRxiv">
        <title>Improved chromosome-level genome assembly for marigold (Tagetes erecta).</title>
        <authorList>
            <person name="Jiang F."/>
            <person name="Yuan L."/>
            <person name="Wang S."/>
            <person name="Wang H."/>
            <person name="Xu D."/>
            <person name="Wang A."/>
            <person name="Fan W."/>
        </authorList>
    </citation>
    <scope>NUCLEOTIDE SEQUENCE</scope>
    <source>
        <strain evidence="2">WSJ</strain>
        <tissue evidence="2">Leaf</tissue>
    </source>
</reference>
<dbReference type="SUPFAM" id="SSF50249">
    <property type="entry name" value="Nucleic acid-binding proteins"/>
    <property type="match status" value="1"/>
</dbReference>
<evidence type="ECO:0000256" key="1">
    <source>
        <dbReference type="SAM" id="MobiDB-lite"/>
    </source>
</evidence>
<feature type="region of interest" description="Disordered" evidence="1">
    <location>
        <begin position="1"/>
        <end position="24"/>
    </location>
</feature>
<proteinExistence type="predicted"/>
<keyword evidence="3" id="KW-1185">Reference proteome</keyword>
<feature type="region of interest" description="Disordered" evidence="1">
    <location>
        <begin position="192"/>
        <end position="213"/>
    </location>
</feature>
<organism evidence="2 3">
    <name type="scientific">Tagetes erecta</name>
    <name type="common">African marigold</name>
    <dbReference type="NCBI Taxonomy" id="13708"/>
    <lineage>
        <taxon>Eukaryota</taxon>
        <taxon>Viridiplantae</taxon>
        <taxon>Streptophyta</taxon>
        <taxon>Embryophyta</taxon>
        <taxon>Tracheophyta</taxon>
        <taxon>Spermatophyta</taxon>
        <taxon>Magnoliopsida</taxon>
        <taxon>eudicotyledons</taxon>
        <taxon>Gunneridae</taxon>
        <taxon>Pentapetalae</taxon>
        <taxon>asterids</taxon>
        <taxon>campanulids</taxon>
        <taxon>Asterales</taxon>
        <taxon>Asteraceae</taxon>
        <taxon>Asteroideae</taxon>
        <taxon>Heliantheae alliance</taxon>
        <taxon>Tageteae</taxon>
        <taxon>Tagetes</taxon>
    </lineage>
</organism>
<dbReference type="Proteomes" id="UP001229421">
    <property type="component" value="Unassembled WGS sequence"/>
</dbReference>
<dbReference type="Gene3D" id="2.40.50.140">
    <property type="entry name" value="Nucleic acid-binding proteins"/>
    <property type="match status" value="1"/>
</dbReference>
<comment type="caution">
    <text evidence="2">The sequence shown here is derived from an EMBL/GenBank/DDBJ whole genome shotgun (WGS) entry which is preliminary data.</text>
</comment>
<evidence type="ECO:0000313" key="2">
    <source>
        <dbReference type="EMBL" id="KAK1441301.1"/>
    </source>
</evidence>
<evidence type="ECO:0008006" key="4">
    <source>
        <dbReference type="Google" id="ProtNLM"/>
    </source>
</evidence>